<organism evidence="1 2">
    <name type="scientific">Methylorubrum zatmanii</name>
    <dbReference type="NCBI Taxonomy" id="29429"/>
    <lineage>
        <taxon>Bacteria</taxon>
        <taxon>Pseudomonadati</taxon>
        <taxon>Pseudomonadota</taxon>
        <taxon>Alphaproteobacteria</taxon>
        <taxon>Hyphomicrobiales</taxon>
        <taxon>Methylobacteriaceae</taxon>
        <taxon>Methylorubrum</taxon>
    </lineage>
</organism>
<sequence length="121" mass="13308">MRESEAIELWCPFTRAAWAKPHEDGGWRTSGDPLGFNRALIRPGNEERSVGRCIGAACMAWRNSGSVEVEHTTEMVGLERTRTRTTRERVGYCGLAGSPGLSDAELIASPTTEDKGREDRA</sequence>
<protein>
    <submittedName>
        <fullName evidence="1">Uncharacterized protein</fullName>
    </submittedName>
</protein>
<proteinExistence type="predicted"/>
<evidence type="ECO:0000313" key="2">
    <source>
        <dbReference type="Proteomes" id="UP001596237"/>
    </source>
</evidence>
<gene>
    <name evidence="1" type="ORF">ACFQDP_21125</name>
</gene>
<comment type="caution">
    <text evidence="1">The sequence shown here is derived from an EMBL/GenBank/DDBJ whole genome shotgun (WGS) entry which is preliminary data.</text>
</comment>
<dbReference type="EMBL" id="JBHSTT010000085">
    <property type="protein sequence ID" value="MFC6391813.1"/>
    <property type="molecule type" value="Genomic_DNA"/>
</dbReference>
<accession>A0ABW1WU63</accession>
<evidence type="ECO:0000313" key="1">
    <source>
        <dbReference type="EMBL" id="MFC6391813.1"/>
    </source>
</evidence>
<name>A0ABW1WU63_9HYPH</name>
<keyword evidence="2" id="KW-1185">Reference proteome</keyword>
<dbReference type="Proteomes" id="UP001596237">
    <property type="component" value="Unassembled WGS sequence"/>
</dbReference>
<dbReference type="RefSeq" id="WP_192285876.1">
    <property type="nucleotide sequence ID" value="NZ_JBHSTT010000085.1"/>
</dbReference>
<reference evidence="2" key="1">
    <citation type="journal article" date="2019" name="Int. J. Syst. Evol. Microbiol.">
        <title>The Global Catalogue of Microorganisms (GCM) 10K type strain sequencing project: providing services to taxonomists for standard genome sequencing and annotation.</title>
        <authorList>
            <consortium name="The Broad Institute Genomics Platform"/>
            <consortium name="The Broad Institute Genome Sequencing Center for Infectious Disease"/>
            <person name="Wu L."/>
            <person name="Ma J."/>
        </authorList>
    </citation>
    <scope>NUCLEOTIDE SEQUENCE [LARGE SCALE GENOMIC DNA]</scope>
    <source>
        <strain evidence="2">CCUG 36916</strain>
    </source>
</reference>